<proteinExistence type="predicted"/>
<protein>
    <submittedName>
        <fullName evidence="1">Uncharacterized protein</fullName>
    </submittedName>
</protein>
<sequence>MRKPSLSQIVYNATFPRPRTSDPGSFAAHINRHLVPEVRMETNNFYGPLDCIEAQYPGLDYSYAPHRLRLGRFPWHRRLFRVFDELGLTREEISELCCWEGTKSARTRYELEEGVTVRDTTGHTIVQATPHVAPSVIVHHDFCGPEDDDHDQAIETGSVDTVRASDCQSRTESVLSDYRSLELEEDFSDEEVESCGLALNHRLMANMAARDQGNDVPLDEDWEQWFKDAGEGGYGEILHAIRSNQPLPLFLDTTTARQSRAARPPASTLTAESFLYSTAPDSFASSPALPQSSNHSHRAAR</sequence>
<comment type="caution">
    <text evidence="1">The sequence shown here is derived from an EMBL/GenBank/DDBJ whole genome shotgun (WGS) entry which is preliminary data.</text>
</comment>
<dbReference type="EMBL" id="JAPQKS010000002">
    <property type="protein sequence ID" value="KAJ5245986.1"/>
    <property type="molecule type" value="Genomic_DNA"/>
</dbReference>
<gene>
    <name evidence="1" type="ORF">N7468_000969</name>
</gene>
<dbReference type="OrthoDB" id="4106209at2759"/>
<evidence type="ECO:0000313" key="1">
    <source>
        <dbReference type="EMBL" id="KAJ5245986.1"/>
    </source>
</evidence>
<dbReference type="AlphaFoldDB" id="A0A9W9PFQ4"/>
<dbReference type="Proteomes" id="UP001150941">
    <property type="component" value="Unassembled WGS sequence"/>
</dbReference>
<reference evidence="1" key="1">
    <citation type="submission" date="2022-11" db="EMBL/GenBank/DDBJ databases">
        <authorList>
            <person name="Petersen C."/>
        </authorList>
    </citation>
    <scope>NUCLEOTIDE SEQUENCE</scope>
    <source>
        <strain evidence="1">IBT 19713</strain>
    </source>
</reference>
<reference evidence="1" key="2">
    <citation type="journal article" date="2023" name="IMA Fungus">
        <title>Comparative genomic study of the Penicillium genus elucidates a diverse pangenome and 15 lateral gene transfer events.</title>
        <authorList>
            <person name="Petersen C."/>
            <person name="Sorensen T."/>
            <person name="Nielsen M.R."/>
            <person name="Sondergaard T.E."/>
            <person name="Sorensen J.L."/>
            <person name="Fitzpatrick D.A."/>
            <person name="Frisvad J.C."/>
            <person name="Nielsen K.L."/>
        </authorList>
    </citation>
    <scope>NUCLEOTIDE SEQUENCE</scope>
    <source>
        <strain evidence="1">IBT 19713</strain>
    </source>
</reference>
<dbReference type="RefSeq" id="XP_058333407.1">
    <property type="nucleotide sequence ID" value="XM_058470266.1"/>
</dbReference>
<name>A0A9W9PFQ4_9EURO</name>
<accession>A0A9W9PFQ4</accession>
<organism evidence="1 2">
    <name type="scientific">Penicillium chermesinum</name>
    <dbReference type="NCBI Taxonomy" id="63820"/>
    <lineage>
        <taxon>Eukaryota</taxon>
        <taxon>Fungi</taxon>
        <taxon>Dikarya</taxon>
        <taxon>Ascomycota</taxon>
        <taxon>Pezizomycotina</taxon>
        <taxon>Eurotiomycetes</taxon>
        <taxon>Eurotiomycetidae</taxon>
        <taxon>Eurotiales</taxon>
        <taxon>Aspergillaceae</taxon>
        <taxon>Penicillium</taxon>
    </lineage>
</organism>
<dbReference type="GeneID" id="83197569"/>
<evidence type="ECO:0000313" key="2">
    <source>
        <dbReference type="Proteomes" id="UP001150941"/>
    </source>
</evidence>
<keyword evidence="2" id="KW-1185">Reference proteome</keyword>